<dbReference type="EMBL" id="FCNX02000004">
    <property type="protein sequence ID" value="SAK58657.1"/>
    <property type="molecule type" value="Genomic_DNA"/>
</dbReference>
<evidence type="ECO:0000259" key="1">
    <source>
        <dbReference type="Pfam" id="PF06744"/>
    </source>
</evidence>
<evidence type="ECO:0000313" key="2">
    <source>
        <dbReference type="EMBL" id="SAK58657.1"/>
    </source>
</evidence>
<proteinExistence type="predicted"/>
<name>A0A158ANQ4_9BURK</name>
<dbReference type="Proteomes" id="UP000054903">
    <property type="component" value="Unassembled WGS sequence"/>
</dbReference>
<accession>A0A158ANQ4</accession>
<dbReference type="Pfam" id="PF06744">
    <property type="entry name" value="IcmF_C"/>
    <property type="match status" value="1"/>
</dbReference>
<sequence length="136" mass="14817">MEQWVPFEWPGQALDNNAQLQWETEEGGLRSTMYSQGRFAFIRLLERATVTQQDNARYLLSWTPDQGAGPLLSVQLRAEAGAGPLDVLALRHFTLPSRIFVTKTLAEKAAGPTPPPLPPGAWAVAQKVGVPLPGAN</sequence>
<keyword evidence="3" id="KW-1185">Reference proteome</keyword>
<organism evidence="2 3">
    <name type="scientific">Caballeronia fortuita</name>
    <dbReference type="NCBI Taxonomy" id="1777138"/>
    <lineage>
        <taxon>Bacteria</taxon>
        <taxon>Pseudomonadati</taxon>
        <taxon>Pseudomonadota</taxon>
        <taxon>Betaproteobacteria</taxon>
        <taxon>Burkholderiales</taxon>
        <taxon>Burkholderiaceae</taxon>
        <taxon>Caballeronia</taxon>
    </lineage>
</organism>
<dbReference type="AlphaFoldDB" id="A0A158ANQ4"/>
<evidence type="ECO:0000313" key="3">
    <source>
        <dbReference type="Proteomes" id="UP000054903"/>
    </source>
</evidence>
<protein>
    <submittedName>
        <fullName evidence="2">ImcF domain-containing protein</fullName>
    </submittedName>
</protein>
<dbReference type="RefSeq" id="WP_061134157.1">
    <property type="nucleotide sequence ID" value="NZ_FCNX02000004.1"/>
</dbReference>
<dbReference type="InterPro" id="IPR010623">
    <property type="entry name" value="IcmF_C"/>
</dbReference>
<gene>
    <name evidence="2" type="ORF">AWB77_01893</name>
</gene>
<feature type="domain" description="Type VI secretion system IcmF C-terminal" evidence="1">
    <location>
        <begin position="2"/>
        <end position="68"/>
    </location>
</feature>
<comment type="caution">
    <text evidence="2">The sequence shown here is derived from an EMBL/GenBank/DDBJ whole genome shotgun (WGS) entry which is preliminary data.</text>
</comment>
<dbReference type="STRING" id="1777138.AWB77_01893"/>
<reference evidence="2" key="1">
    <citation type="submission" date="2016-01" db="EMBL/GenBank/DDBJ databases">
        <authorList>
            <person name="Peeters C."/>
        </authorList>
    </citation>
    <scope>NUCLEOTIDE SEQUENCE</scope>
    <source>
        <strain evidence="2">LMG 29320</strain>
    </source>
</reference>